<evidence type="ECO:0000256" key="4">
    <source>
        <dbReference type="ARBA" id="ARBA00022989"/>
    </source>
</evidence>
<feature type="transmembrane region" description="Helical" evidence="6">
    <location>
        <begin position="226"/>
        <end position="247"/>
    </location>
</feature>
<sequence>MRRAILISILLIISIILGYFTSDRYVDIMYSVGLSAKDIVVFFVPFIIFLLITGSLMKLQGNIFRPLSITFLMIVLSNALVILIGYTCAYFLHKYIHIPIIQIPDTTQATSFIRIKPLLSSIQALISSVLFTTYMRFLIRNDALSDKVIKYMQILNSFIIRKLVLPLLPIFISCFIIRTVHDKILFSMISQYLVLFLVIVFIVYLYLFILAVLIVKDNLLFSIKELSAPAMLSMVTLSSNIAIVLLLNSVKNIRQKMDLTNKTSEIVLPATINFHLIGDGIGLPIISLMCLYSFTGHFPTISEFIIVAFHLLIAKFAVVSIPGGTIMVLAPVFIKYLGFSDVIVNIVMLIDILLFDFILTPANVIGNGLLGILIDKLNSK</sequence>
<feature type="transmembrane region" description="Helical" evidence="6">
    <location>
        <begin position="118"/>
        <end position="139"/>
    </location>
</feature>
<dbReference type="Proteomes" id="UP000018951">
    <property type="component" value="Unassembled WGS sequence"/>
</dbReference>
<keyword evidence="5 6" id="KW-0472">Membrane</keyword>
<keyword evidence="4 6" id="KW-1133">Transmembrane helix</keyword>
<protein>
    <recommendedName>
        <fullName evidence="9">Sodium:dicarboxylate symporter family protein</fullName>
    </recommendedName>
</protein>
<dbReference type="SUPFAM" id="SSF118215">
    <property type="entry name" value="Proton glutamate symport protein"/>
    <property type="match status" value="1"/>
</dbReference>
<feature type="transmembrane region" description="Helical" evidence="6">
    <location>
        <begin position="38"/>
        <end position="57"/>
    </location>
</feature>
<name>W2V252_9RICK</name>
<evidence type="ECO:0008006" key="9">
    <source>
        <dbReference type="Google" id="ProtNLM"/>
    </source>
</evidence>
<evidence type="ECO:0000256" key="6">
    <source>
        <dbReference type="SAM" id="Phobius"/>
    </source>
</evidence>
<dbReference type="Pfam" id="PF00375">
    <property type="entry name" value="SDF"/>
    <property type="match status" value="1"/>
</dbReference>
<evidence type="ECO:0000313" key="7">
    <source>
        <dbReference type="EMBL" id="ETO91712.1"/>
    </source>
</evidence>
<feature type="transmembrane region" description="Helical" evidence="6">
    <location>
        <begin position="69"/>
        <end position="92"/>
    </location>
</feature>
<comment type="subcellular location">
    <subcellularLocation>
        <location evidence="1">Membrane</location>
        <topology evidence="1">Multi-pass membrane protein</topology>
    </subcellularLocation>
</comment>
<feature type="transmembrane region" description="Helical" evidence="6">
    <location>
        <begin position="304"/>
        <end position="334"/>
    </location>
</feature>
<reference evidence="7 8" key="1">
    <citation type="journal article" date="2013" name="PLoS ONE">
        <title>Bacterial endosymbiosis in a chordate host: long-term co-evolution and conservation of secondary metabolism.</title>
        <authorList>
            <person name="Kwan J.C."/>
            <person name="Schmidt E.W."/>
        </authorList>
    </citation>
    <scope>NUCLEOTIDE SEQUENCE [LARGE SCALE GENOMIC DNA]</scope>
    <source>
        <strain evidence="8">L6</strain>
    </source>
</reference>
<keyword evidence="3 6" id="KW-0812">Transmembrane</keyword>
<feature type="transmembrane region" description="Helical" evidence="6">
    <location>
        <begin position="267"/>
        <end position="292"/>
    </location>
</feature>
<keyword evidence="8" id="KW-1185">Reference proteome</keyword>
<evidence type="ECO:0000313" key="8">
    <source>
        <dbReference type="Proteomes" id="UP000018951"/>
    </source>
</evidence>
<proteinExistence type="predicted"/>
<dbReference type="GO" id="GO:0015293">
    <property type="term" value="F:symporter activity"/>
    <property type="evidence" value="ECO:0007669"/>
    <property type="project" value="InterPro"/>
</dbReference>
<keyword evidence="2" id="KW-0813">Transport</keyword>
<accession>W2V252</accession>
<dbReference type="GO" id="GO:0016020">
    <property type="term" value="C:membrane"/>
    <property type="evidence" value="ECO:0007669"/>
    <property type="project" value="UniProtKB-SubCell"/>
</dbReference>
<dbReference type="InterPro" id="IPR036458">
    <property type="entry name" value="Na:dicarbo_symporter_sf"/>
</dbReference>
<dbReference type="STRING" id="1401685.P857_884"/>
<organism evidence="7 8">
    <name type="scientific">Candidatus Xenolissoclinum pacificiensis L6</name>
    <dbReference type="NCBI Taxonomy" id="1401685"/>
    <lineage>
        <taxon>Bacteria</taxon>
        <taxon>Pseudomonadati</taxon>
        <taxon>Pseudomonadota</taxon>
        <taxon>Alphaproteobacteria</taxon>
        <taxon>Rickettsiales</taxon>
        <taxon>Anaplasmataceae</taxon>
        <taxon>Candidatus Xenolissoclinum</taxon>
    </lineage>
</organism>
<gene>
    <name evidence="7" type="ORF">P857_884</name>
</gene>
<feature type="transmembrane region" description="Helical" evidence="6">
    <location>
        <begin position="159"/>
        <end position="180"/>
    </location>
</feature>
<feature type="transmembrane region" description="Helical" evidence="6">
    <location>
        <begin position="192"/>
        <end position="214"/>
    </location>
</feature>
<evidence type="ECO:0000256" key="3">
    <source>
        <dbReference type="ARBA" id="ARBA00022692"/>
    </source>
</evidence>
<evidence type="ECO:0000256" key="2">
    <source>
        <dbReference type="ARBA" id="ARBA00022448"/>
    </source>
</evidence>
<dbReference type="InterPro" id="IPR001991">
    <property type="entry name" value="Na-dicarboxylate_symporter"/>
</dbReference>
<evidence type="ECO:0000256" key="5">
    <source>
        <dbReference type="ARBA" id="ARBA00023136"/>
    </source>
</evidence>
<comment type="caution">
    <text evidence="7">The sequence shown here is derived from an EMBL/GenBank/DDBJ whole genome shotgun (WGS) entry which is preliminary data.</text>
</comment>
<evidence type="ECO:0000256" key="1">
    <source>
        <dbReference type="ARBA" id="ARBA00004141"/>
    </source>
</evidence>
<dbReference type="Gene3D" id="1.10.3860.10">
    <property type="entry name" value="Sodium:dicarboxylate symporter"/>
    <property type="match status" value="1"/>
</dbReference>
<feature type="transmembrane region" description="Helical" evidence="6">
    <location>
        <begin position="346"/>
        <end position="374"/>
    </location>
</feature>
<dbReference type="AlphaFoldDB" id="W2V252"/>
<dbReference type="EMBL" id="AXCJ01000001">
    <property type="protein sequence ID" value="ETO91712.1"/>
    <property type="molecule type" value="Genomic_DNA"/>
</dbReference>